<reference evidence="4" key="1">
    <citation type="submission" date="2018-02" db="EMBL/GenBank/DDBJ databases">
        <title>Genome sequence of Candidatus Liberibacter europaeus.</title>
        <authorList>
            <person name="Frampton R.A."/>
            <person name="Thompson S.M."/>
            <person name="David C."/>
            <person name="Addison S.M."/>
            <person name="Smith G.R."/>
        </authorList>
    </citation>
    <scope>NUCLEOTIDE SEQUENCE [LARGE SCALE GENOMIC DNA]</scope>
</reference>
<name>A0A2T4VX60_9HYPH</name>
<evidence type="ECO:0000313" key="4">
    <source>
        <dbReference type="Proteomes" id="UP000240811"/>
    </source>
</evidence>
<comment type="function">
    <text evidence="1">Involved in the modulation of the specificity of the ClpAP-mediated ATP-dependent protein degradation.</text>
</comment>
<dbReference type="InterPro" id="IPR003769">
    <property type="entry name" value="ClpS_core"/>
</dbReference>
<evidence type="ECO:0000259" key="2">
    <source>
        <dbReference type="Pfam" id="PF02617"/>
    </source>
</evidence>
<dbReference type="SUPFAM" id="SSF54736">
    <property type="entry name" value="ClpS-like"/>
    <property type="match status" value="1"/>
</dbReference>
<comment type="subunit">
    <text evidence="1">Binds to the N-terminal domain of the chaperone ClpA.</text>
</comment>
<dbReference type="EMBL" id="PSQJ01000004">
    <property type="protein sequence ID" value="PTL86361.1"/>
    <property type="molecule type" value="Genomic_DNA"/>
</dbReference>
<dbReference type="AlphaFoldDB" id="A0A2T4VX60"/>
<comment type="similarity">
    <text evidence="1">Belongs to the ClpS family.</text>
</comment>
<dbReference type="NCBIfam" id="NF000672">
    <property type="entry name" value="PRK00033.1-5"/>
    <property type="match status" value="1"/>
</dbReference>
<keyword evidence="3" id="KW-0645">Protease</keyword>
<dbReference type="FunFam" id="3.30.1390.10:FF:000002">
    <property type="entry name" value="ATP-dependent Clp protease adapter protein ClpS"/>
    <property type="match status" value="1"/>
</dbReference>
<proteinExistence type="inferred from homology"/>
<comment type="caution">
    <text evidence="3">The sequence shown here is derived from an EMBL/GenBank/DDBJ whole genome shotgun (WGS) entry which is preliminary data.</text>
</comment>
<keyword evidence="3" id="KW-0378">Hydrolase</keyword>
<accession>A0A2T4VX60</accession>
<dbReference type="GO" id="GO:0006508">
    <property type="term" value="P:proteolysis"/>
    <property type="evidence" value="ECO:0007669"/>
    <property type="project" value="UniProtKB-UniRule"/>
</dbReference>
<dbReference type="InterPro" id="IPR014719">
    <property type="entry name" value="Ribosomal_bL12_C/ClpS-like"/>
</dbReference>
<protein>
    <recommendedName>
        <fullName evidence="1">ATP-dependent Clp protease adapter protein ClpS</fullName>
    </recommendedName>
</protein>
<dbReference type="Proteomes" id="UP000240811">
    <property type="component" value="Unassembled WGS sequence"/>
</dbReference>
<dbReference type="Pfam" id="PF02617">
    <property type="entry name" value="ClpS"/>
    <property type="match status" value="1"/>
</dbReference>
<dbReference type="PANTHER" id="PTHR33473">
    <property type="entry name" value="ATP-DEPENDENT CLP PROTEASE ADAPTER PROTEIN CLPS1, CHLOROPLASTIC"/>
    <property type="match status" value="1"/>
</dbReference>
<dbReference type="GO" id="GO:0030163">
    <property type="term" value="P:protein catabolic process"/>
    <property type="evidence" value="ECO:0007669"/>
    <property type="project" value="InterPro"/>
</dbReference>
<gene>
    <name evidence="1" type="primary">clpS</name>
    <name evidence="3" type="ORF">C4617_03930</name>
</gene>
<evidence type="ECO:0000256" key="1">
    <source>
        <dbReference type="HAMAP-Rule" id="MF_00302"/>
    </source>
</evidence>
<feature type="domain" description="Adaptor protein ClpS core" evidence="2">
    <location>
        <begin position="28"/>
        <end position="105"/>
    </location>
</feature>
<dbReference type="Gene3D" id="3.30.1390.10">
    <property type="match status" value="1"/>
</dbReference>
<organism evidence="3 4">
    <name type="scientific">Candidatus Liberibacter europaeus</name>
    <dbReference type="NCBI Taxonomy" id="744859"/>
    <lineage>
        <taxon>Bacteria</taxon>
        <taxon>Pseudomonadati</taxon>
        <taxon>Pseudomonadota</taxon>
        <taxon>Alphaproteobacteria</taxon>
        <taxon>Hyphomicrobiales</taxon>
        <taxon>Rhizobiaceae</taxon>
        <taxon>Liberibacter</taxon>
    </lineage>
</organism>
<evidence type="ECO:0000313" key="3">
    <source>
        <dbReference type="EMBL" id="PTL86361.1"/>
    </source>
</evidence>
<dbReference type="GO" id="GO:0008233">
    <property type="term" value="F:peptidase activity"/>
    <property type="evidence" value="ECO:0007669"/>
    <property type="project" value="UniProtKB-KW"/>
</dbReference>
<sequence>MAEKRNSKKEEIGIDTFFNTKVDAKIQAPRLYRVFLVNDDYTPMDFVVHVLQRFFHKDHETAQCIMLKVHHDGIGECGVYTYEIAEMRVNKVMNYARHNHHPLQCIMKKK</sequence>
<dbReference type="PANTHER" id="PTHR33473:SF19">
    <property type="entry name" value="ATP-DEPENDENT CLP PROTEASE ADAPTER PROTEIN CLPS"/>
    <property type="match status" value="1"/>
</dbReference>
<dbReference type="HAMAP" id="MF_00302">
    <property type="entry name" value="ClpS"/>
    <property type="match status" value="1"/>
</dbReference>
<dbReference type="InterPro" id="IPR022935">
    <property type="entry name" value="ClpS"/>
</dbReference>